<dbReference type="Gene3D" id="3.40.50.1460">
    <property type="match status" value="1"/>
</dbReference>
<evidence type="ECO:0000259" key="1">
    <source>
        <dbReference type="Pfam" id="PF12770"/>
    </source>
</evidence>
<organism evidence="2">
    <name type="scientific">Tolypothrix bouteillei VB521301</name>
    <dbReference type="NCBI Taxonomy" id="1479485"/>
    <lineage>
        <taxon>Bacteria</taxon>
        <taxon>Bacillati</taxon>
        <taxon>Cyanobacteriota</taxon>
        <taxon>Cyanophyceae</taxon>
        <taxon>Nostocales</taxon>
        <taxon>Tolypothrichaceae</taxon>
        <taxon>Tolypothrix</taxon>
    </lineage>
</organism>
<dbReference type="Pfam" id="PF12770">
    <property type="entry name" value="CHAT"/>
    <property type="match status" value="1"/>
</dbReference>
<accession>A0A0C1NLT4</accession>
<comment type="caution">
    <text evidence="2">The sequence shown here is derived from an EMBL/GenBank/DDBJ whole genome shotgun (WGS) entry which is preliminary data.</text>
</comment>
<reference evidence="2" key="1">
    <citation type="journal article" date="2015" name="Genome Announc.">
        <title>Draft Genome Sequence of Tolypothrix boutellei Strain VB521301.</title>
        <authorList>
            <person name="Chandrababunaidu M.M."/>
            <person name="Singh D."/>
            <person name="Sen D."/>
            <person name="Bhan S."/>
            <person name="Das S."/>
            <person name="Gupta A."/>
            <person name="Adhikary S.P."/>
            <person name="Tripathy S."/>
        </authorList>
    </citation>
    <scope>NUCLEOTIDE SEQUENCE</scope>
    <source>
        <strain evidence="2">VB521301</strain>
    </source>
</reference>
<evidence type="ECO:0000313" key="2">
    <source>
        <dbReference type="EMBL" id="KIE13776.1"/>
    </source>
</evidence>
<dbReference type="AlphaFoldDB" id="A0A0C1NLT4"/>
<protein>
    <recommendedName>
        <fullName evidence="1">CHAT domain-containing protein</fullName>
    </recommendedName>
</protein>
<dbReference type="EMBL" id="JHEG02000007">
    <property type="protein sequence ID" value="KIE13776.1"/>
    <property type="molecule type" value="Genomic_DNA"/>
</dbReference>
<dbReference type="InterPro" id="IPR024983">
    <property type="entry name" value="CHAT_dom"/>
</dbReference>
<gene>
    <name evidence="2" type="ORF">DA73_0201930</name>
</gene>
<sequence>MKIGEDLIKLDISVNGKSIQPKIEHLTIDKEAAKLPTKDNLITAFRHGYDIVHYSGHAFFDNVLPGRSGLLLNDNVLTASDVRFMLNLNRHPIIYANACSAGRIKNISSRFTGLASAFIRAGAAGYISSLWSIDDEEASAIAVTYYYTLLKENYPIGQCLQLAKKAQAETKSTITWVPLVLYGDPTLTIVYSSDKL</sequence>
<proteinExistence type="predicted"/>
<dbReference type="InterPro" id="IPR029030">
    <property type="entry name" value="Caspase-like_dom_sf"/>
</dbReference>
<dbReference type="SUPFAM" id="SSF52129">
    <property type="entry name" value="Caspase-like"/>
    <property type="match status" value="1"/>
</dbReference>
<name>A0A0C1NLT4_9CYAN</name>
<dbReference type="STRING" id="1479485.DA73_0201930"/>
<feature type="domain" description="CHAT" evidence="1">
    <location>
        <begin position="25"/>
        <end position="184"/>
    </location>
</feature>